<evidence type="ECO:0000313" key="4">
    <source>
        <dbReference type="Proteomes" id="UP000740605"/>
    </source>
</evidence>
<organism evidence="3 4">
    <name type="scientific">Microbacterium flavum</name>
    <dbReference type="NCBI Taxonomy" id="415216"/>
    <lineage>
        <taxon>Bacteria</taxon>
        <taxon>Bacillati</taxon>
        <taxon>Actinomycetota</taxon>
        <taxon>Actinomycetes</taxon>
        <taxon>Micrococcales</taxon>
        <taxon>Microbacteriaceae</taxon>
        <taxon>Microbacterium</taxon>
    </lineage>
</organism>
<dbReference type="Pfam" id="PF06724">
    <property type="entry name" value="DUF1206"/>
    <property type="match status" value="3"/>
</dbReference>
<feature type="transmembrane region" description="Helical" evidence="1">
    <location>
        <begin position="111"/>
        <end position="131"/>
    </location>
</feature>
<feature type="domain" description="DUF1206" evidence="2">
    <location>
        <begin position="200"/>
        <end position="268"/>
    </location>
</feature>
<feature type="transmembrane region" description="Helical" evidence="1">
    <location>
        <begin position="65"/>
        <end position="90"/>
    </location>
</feature>
<evidence type="ECO:0000259" key="2">
    <source>
        <dbReference type="Pfam" id="PF06724"/>
    </source>
</evidence>
<proteinExistence type="predicted"/>
<feature type="transmembrane region" description="Helical" evidence="1">
    <location>
        <begin position="20"/>
        <end position="45"/>
    </location>
</feature>
<gene>
    <name evidence="3" type="ORF">J0P97_13590</name>
</gene>
<keyword evidence="1" id="KW-0812">Transmembrane</keyword>
<keyword evidence="1" id="KW-0472">Membrane</keyword>
<evidence type="ECO:0000256" key="1">
    <source>
        <dbReference type="SAM" id="Phobius"/>
    </source>
</evidence>
<comment type="caution">
    <text evidence="3">The sequence shown here is derived from an EMBL/GenBank/DDBJ whole genome shotgun (WGS) entry which is preliminary data.</text>
</comment>
<feature type="transmembrane region" description="Helical" evidence="1">
    <location>
        <begin position="151"/>
        <end position="176"/>
    </location>
</feature>
<keyword evidence="1" id="KW-1133">Transmembrane helix</keyword>
<dbReference type="Proteomes" id="UP000740605">
    <property type="component" value="Unassembled WGS sequence"/>
</dbReference>
<evidence type="ECO:0000313" key="3">
    <source>
        <dbReference type="EMBL" id="MBT8799093.1"/>
    </source>
</evidence>
<reference evidence="3 4" key="1">
    <citation type="submission" date="2021-03" db="EMBL/GenBank/DDBJ databases">
        <title>Microbacterium pauli sp. nov., isolated from microfiltered milk.</title>
        <authorList>
            <person name="Bellassi P."/>
            <person name="Fontana A."/>
            <person name="Callegari M.L."/>
            <person name="Lorenzo M."/>
            <person name="Cappa F."/>
        </authorList>
    </citation>
    <scope>NUCLEOTIDE SEQUENCE [LARGE SCALE GENOMIC DNA]</scope>
    <source>
        <strain evidence="3 4">DSM 18909</strain>
    </source>
</reference>
<sequence>MADAARSAARSVSSSPLVRVLARGGYAASGLVHVLIGILVLSLAVGGSGEADQSGALRAIAGAPLGILVLWSLAVLLWALGLYHLVEGFLLRASGDAKAQAAGWGRRISEWGQGVVFAALGTVAASVALGARTDGNAVAEGASRNALSLPGGPLLLGAVGLGIAAGGIAFVVMGILRSFEKKMSIPSGGIGPFVTGLGIVGYIAKGIALAVVGVLLIVAAVTADAAQAGGLDDAFDKLHGLFLGPLLVGVVGAGFVAYGVFLFFRARYARL</sequence>
<feature type="domain" description="DUF1206" evidence="2">
    <location>
        <begin position="25"/>
        <end position="89"/>
    </location>
</feature>
<feature type="transmembrane region" description="Helical" evidence="1">
    <location>
        <begin position="197"/>
        <end position="221"/>
    </location>
</feature>
<keyword evidence="4" id="KW-1185">Reference proteome</keyword>
<dbReference type="InterPro" id="IPR009597">
    <property type="entry name" value="DUF1206"/>
</dbReference>
<feature type="domain" description="DUF1206" evidence="2">
    <location>
        <begin position="112"/>
        <end position="176"/>
    </location>
</feature>
<protein>
    <submittedName>
        <fullName evidence="3">DUF1206 domain-containing protein</fullName>
    </submittedName>
</protein>
<accession>A0ABS5XX23</accession>
<dbReference type="RefSeq" id="WP_215488322.1">
    <property type="nucleotide sequence ID" value="NZ_BAAAPJ010000001.1"/>
</dbReference>
<dbReference type="EMBL" id="JAFLHG010000013">
    <property type="protein sequence ID" value="MBT8799093.1"/>
    <property type="molecule type" value="Genomic_DNA"/>
</dbReference>
<name>A0ABS5XX23_9MICO</name>
<feature type="transmembrane region" description="Helical" evidence="1">
    <location>
        <begin position="241"/>
        <end position="264"/>
    </location>
</feature>